<evidence type="ECO:0000313" key="3">
    <source>
        <dbReference type="Proteomes" id="UP001152320"/>
    </source>
</evidence>
<proteinExistence type="predicted"/>
<dbReference type="AlphaFoldDB" id="A0A9Q1BKG6"/>
<keyword evidence="3" id="KW-1185">Reference proteome</keyword>
<comment type="caution">
    <text evidence="2">The sequence shown here is derived from an EMBL/GenBank/DDBJ whole genome shotgun (WGS) entry which is preliminary data.</text>
</comment>
<dbReference type="Proteomes" id="UP001152320">
    <property type="component" value="Chromosome 15"/>
</dbReference>
<evidence type="ECO:0000256" key="1">
    <source>
        <dbReference type="SAM" id="MobiDB-lite"/>
    </source>
</evidence>
<dbReference type="EMBL" id="JAIZAY010000015">
    <property type="protein sequence ID" value="KAJ8028130.1"/>
    <property type="molecule type" value="Genomic_DNA"/>
</dbReference>
<feature type="region of interest" description="Disordered" evidence="1">
    <location>
        <begin position="1"/>
        <end position="20"/>
    </location>
</feature>
<reference evidence="2" key="1">
    <citation type="submission" date="2021-10" db="EMBL/GenBank/DDBJ databases">
        <title>Tropical sea cucumber genome reveals ecological adaptation and Cuvierian tubules defense mechanism.</title>
        <authorList>
            <person name="Chen T."/>
        </authorList>
    </citation>
    <scope>NUCLEOTIDE SEQUENCE</scope>
    <source>
        <strain evidence="2">Nanhai2018</strain>
        <tissue evidence="2">Muscle</tissue>
    </source>
</reference>
<accession>A0A9Q1BKG6</accession>
<sequence length="53" mass="5839">MEGTCNTPRSSDRTRKMNKPVVNSDLQAAELAQLRQQVQAFLVHFAGSKIAHG</sequence>
<organism evidence="2 3">
    <name type="scientific">Holothuria leucospilota</name>
    <name type="common">Black long sea cucumber</name>
    <name type="synonym">Mertensiothuria leucospilota</name>
    <dbReference type="NCBI Taxonomy" id="206669"/>
    <lineage>
        <taxon>Eukaryota</taxon>
        <taxon>Metazoa</taxon>
        <taxon>Echinodermata</taxon>
        <taxon>Eleutherozoa</taxon>
        <taxon>Echinozoa</taxon>
        <taxon>Holothuroidea</taxon>
        <taxon>Aspidochirotacea</taxon>
        <taxon>Aspidochirotida</taxon>
        <taxon>Holothuriidae</taxon>
        <taxon>Holothuria</taxon>
    </lineage>
</organism>
<evidence type="ECO:0000313" key="2">
    <source>
        <dbReference type="EMBL" id="KAJ8028130.1"/>
    </source>
</evidence>
<gene>
    <name evidence="2" type="ORF">HOLleu_30280</name>
</gene>
<protein>
    <submittedName>
        <fullName evidence="2">Uncharacterized protein</fullName>
    </submittedName>
</protein>
<name>A0A9Q1BKG6_HOLLE</name>